<reference evidence="8" key="1">
    <citation type="submission" date="2022-08" db="EMBL/GenBank/DDBJ databases">
        <authorList>
            <person name="Gutierrez-Valencia J."/>
        </authorList>
    </citation>
    <scope>NUCLEOTIDE SEQUENCE</scope>
</reference>
<keyword evidence="3" id="KW-0804">Transcription</keyword>
<dbReference type="Pfam" id="PF00010">
    <property type="entry name" value="HLH"/>
    <property type="match status" value="1"/>
</dbReference>
<evidence type="ECO:0000313" key="9">
    <source>
        <dbReference type="Proteomes" id="UP001154282"/>
    </source>
</evidence>
<keyword evidence="9" id="KW-1185">Reference proteome</keyword>
<dbReference type="InterPro" id="IPR011598">
    <property type="entry name" value="bHLH_dom"/>
</dbReference>
<dbReference type="EMBL" id="CAMGYJ010000004">
    <property type="protein sequence ID" value="CAI0405427.1"/>
    <property type="molecule type" value="Genomic_DNA"/>
</dbReference>
<accession>A0AAV0J675</accession>
<evidence type="ECO:0000256" key="5">
    <source>
        <dbReference type="SAM" id="Coils"/>
    </source>
</evidence>
<name>A0AAV0J675_9ROSI</name>
<dbReference type="PANTHER" id="PTHR45959:SF73">
    <property type="entry name" value="TRANSCRIPTION FACTOR BHLH25"/>
    <property type="match status" value="1"/>
</dbReference>
<dbReference type="CDD" id="cd11452">
    <property type="entry name" value="bHLH_AtNAI1_like"/>
    <property type="match status" value="1"/>
</dbReference>
<keyword evidence="2" id="KW-0805">Transcription regulation</keyword>
<dbReference type="AlphaFoldDB" id="A0AAV0J675"/>
<proteinExistence type="predicted"/>
<keyword evidence="4" id="KW-0539">Nucleus</keyword>
<dbReference type="GO" id="GO:0046983">
    <property type="term" value="F:protein dimerization activity"/>
    <property type="evidence" value="ECO:0007669"/>
    <property type="project" value="InterPro"/>
</dbReference>
<evidence type="ECO:0000256" key="3">
    <source>
        <dbReference type="ARBA" id="ARBA00023163"/>
    </source>
</evidence>
<dbReference type="PROSITE" id="PS50888">
    <property type="entry name" value="BHLH"/>
    <property type="match status" value="1"/>
</dbReference>
<dbReference type="InterPro" id="IPR036638">
    <property type="entry name" value="HLH_DNA-bd_sf"/>
</dbReference>
<dbReference type="PANTHER" id="PTHR45959">
    <property type="entry name" value="BHLH TRANSCRIPTION FACTOR"/>
    <property type="match status" value="1"/>
</dbReference>
<evidence type="ECO:0000256" key="2">
    <source>
        <dbReference type="ARBA" id="ARBA00023015"/>
    </source>
</evidence>
<protein>
    <recommendedName>
        <fullName evidence="7">BHLH domain-containing protein</fullName>
    </recommendedName>
</protein>
<organism evidence="8 9">
    <name type="scientific">Linum tenue</name>
    <dbReference type="NCBI Taxonomy" id="586396"/>
    <lineage>
        <taxon>Eukaryota</taxon>
        <taxon>Viridiplantae</taxon>
        <taxon>Streptophyta</taxon>
        <taxon>Embryophyta</taxon>
        <taxon>Tracheophyta</taxon>
        <taxon>Spermatophyta</taxon>
        <taxon>Magnoliopsida</taxon>
        <taxon>eudicotyledons</taxon>
        <taxon>Gunneridae</taxon>
        <taxon>Pentapetalae</taxon>
        <taxon>rosids</taxon>
        <taxon>fabids</taxon>
        <taxon>Malpighiales</taxon>
        <taxon>Linaceae</taxon>
        <taxon>Linum</taxon>
    </lineage>
</organism>
<feature type="compositionally biased region" description="Low complexity" evidence="6">
    <location>
        <begin position="274"/>
        <end position="290"/>
    </location>
</feature>
<dbReference type="Gene3D" id="4.10.280.10">
    <property type="entry name" value="Helix-loop-helix DNA-binding domain"/>
    <property type="match status" value="1"/>
</dbReference>
<dbReference type="SMART" id="SM00353">
    <property type="entry name" value="HLH"/>
    <property type="match status" value="1"/>
</dbReference>
<keyword evidence="5" id="KW-0175">Coiled coil</keyword>
<dbReference type="InterPro" id="IPR052610">
    <property type="entry name" value="bHLH_transcription_regulator"/>
</dbReference>
<feature type="coiled-coil region" evidence="5">
    <location>
        <begin position="228"/>
        <end position="255"/>
    </location>
</feature>
<evidence type="ECO:0000256" key="4">
    <source>
        <dbReference type="ARBA" id="ARBA00023242"/>
    </source>
</evidence>
<evidence type="ECO:0000256" key="1">
    <source>
        <dbReference type="ARBA" id="ARBA00004123"/>
    </source>
</evidence>
<gene>
    <name evidence="8" type="ORF">LITE_LOCUS12868</name>
</gene>
<dbReference type="GO" id="GO:0005634">
    <property type="term" value="C:nucleus"/>
    <property type="evidence" value="ECO:0007669"/>
    <property type="project" value="UniProtKB-SubCell"/>
</dbReference>
<comment type="subcellular location">
    <subcellularLocation>
        <location evidence="1">Nucleus</location>
    </subcellularLocation>
</comment>
<dbReference type="SUPFAM" id="SSF47459">
    <property type="entry name" value="HLH, helix-loop-helix DNA-binding domain"/>
    <property type="match status" value="1"/>
</dbReference>
<feature type="domain" description="BHLH" evidence="7">
    <location>
        <begin position="189"/>
        <end position="238"/>
    </location>
</feature>
<evidence type="ECO:0000259" key="7">
    <source>
        <dbReference type="PROSITE" id="PS50888"/>
    </source>
</evidence>
<comment type="caution">
    <text evidence="8">The sequence shown here is derived from an EMBL/GenBank/DDBJ whole genome shotgun (WGS) entry which is preliminary data.</text>
</comment>
<evidence type="ECO:0000313" key="8">
    <source>
        <dbReference type="EMBL" id="CAI0405427.1"/>
    </source>
</evidence>
<evidence type="ECO:0000256" key="6">
    <source>
        <dbReference type="SAM" id="MobiDB-lite"/>
    </source>
</evidence>
<sequence>CLTIIYELDLSSHPKKVVSHHHYFTGTLTAPIVPKKDQKSLQSPSKVAHILMEIQQTQWLPDLGMEDPSFNYYPGFDCSSLDAFDFDHDTIPPLAIPQSYQISVHDQTRPAAKLPKHQLTVTNTNHCAKASSPYSCVISFESSADSLQNPRRPAAAAAAVVVKPEYTSSLIPEHGTKRSFAAAMTRSPLSAQDHVIAERKRREKLSQRFIALSAVVPGIKKMDKASVLGDAIKYLKQLQERVQTLEELASKKKTMESVVYVKKSRVYNLDDNNELSSSSSSSEENYLSDGSSDRSQLPEIEARVFGKDVMIRIHCEKQKGCLARLLGELEKLNLGVVNSNVLPFGNSTLDITVVAQMDCDFSTPIVDLVRNLRRALIK</sequence>
<dbReference type="Proteomes" id="UP001154282">
    <property type="component" value="Unassembled WGS sequence"/>
</dbReference>
<feature type="region of interest" description="Disordered" evidence="6">
    <location>
        <begin position="272"/>
        <end position="294"/>
    </location>
</feature>
<feature type="non-terminal residue" evidence="8">
    <location>
        <position position="1"/>
    </location>
</feature>